<reference evidence="2 3" key="1">
    <citation type="submission" date="2020-08" db="EMBL/GenBank/DDBJ databases">
        <title>Description of novel Flavobacterium F-380 isolate.</title>
        <authorList>
            <person name="Saticioglu I.B."/>
            <person name="Duman M."/>
            <person name="Altun S."/>
        </authorList>
    </citation>
    <scope>NUCLEOTIDE SEQUENCE [LARGE SCALE GENOMIC DNA]</scope>
    <source>
        <strain evidence="2 3">F-380</strain>
    </source>
</reference>
<accession>A0ABR7JA22</accession>
<dbReference type="RefSeq" id="WP_187010836.1">
    <property type="nucleotide sequence ID" value="NZ_JACRUI010000004.1"/>
</dbReference>
<comment type="caution">
    <text evidence="2">The sequence shown here is derived from an EMBL/GenBank/DDBJ whole genome shotgun (WGS) entry which is preliminary data.</text>
</comment>
<gene>
    <name evidence="2" type="ORF">H8R23_13090</name>
</gene>
<keyword evidence="3" id="KW-1185">Reference proteome</keyword>
<name>A0ABR7JA22_9FLAO</name>
<dbReference type="Proteomes" id="UP000629963">
    <property type="component" value="Unassembled WGS sequence"/>
</dbReference>
<keyword evidence="1" id="KW-0732">Signal</keyword>
<feature type="chain" id="PRO_5047287904" description="Lipoprotein" evidence="1">
    <location>
        <begin position="24"/>
        <end position="183"/>
    </location>
</feature>
<protein>
    <recommendedName>
        <fullName evidence="4">Lipoprotein</fullName>
    </recommendedName>
</protein>
<evidence type="ECO:0008006" key="4">
    <source>
        <dbReference type="Google" id="ProtNLM"/>
    </source>
</evidence>
<evidence type="ECO:0000313" key="3">
    <source>
        <dbReference type="Proteomes" id="UP000629963"/>
    </source>
</evidence>
<evidence type="ECO:0000313" key="2">
    <source>
        <dbReference type="EMBL" id="MBC5842345.1"/>
    </source>
</evidence>
<proteinExistence type="predicted"/>
<dbReference type="EMBL" id="JACRUJ010000004">
    <property type="protein sequence ID" value="MBC5842345.1"/>
    <property type="molecule type" value="Genomic_DNA"/>
</dbReference>
<organism evidence="2 3">
    <name type="scientific">Flavobacterium kayseriense</name>
    <dbReference type="NCBI Taxonomy" id="2764714"/>
    <lineage>
        <taxon>Bacteria</taxon>
        <taxon>Pseudomonadati</taxon>
        <taxon>Bacteroidota</taxon>
        <taxon>Flavobacteriia</taxon>
        <taxon>Flavobacteriales</taxon>
        <taxon>Flavobacteriaceae</taxon>
        <taxon>Flavobacterium</taxon>
    </lineage>
</organism>
<evidence type="ECO:0000256" key="1">
    <source>
        <dbReference type="SAM" id="SignalP"/>
    </source>
</evidence>
<feature type="signal peptide" evidence="1">
    <location>
        <begin position="1"/>
        <end position="23"/>
    </location>
</feature>
<sequence>MKYHRCIAFIGIFTLILFNTSCSSDLDFNQVNDVKLEPTYIANLSYFDIQANEFIVNGLERDIAFDAQNFDVFRDKYFKSYLRKVDFFFEVDNTIARSFSIDIILFDQNDQVLYVKRITIPAYTGVPNTITDTDVFENTKLDLLKQTTRLGFAIVKNPGAPLTVNSTGNLKLRSSATVYLVIQ</sequence>